<keyword evidence="2" id="KW-1185">Reference proteome</keyword>
<dbReference type="AlphaFoldDB" id="A0AAN9QAP3"/>
<evidence type="ECO:0000313" key="1">
    <source>
        <dbReference type="EMBL" id="KAK7327964.1"/>
    </source>
</evidence>
<dbReference type="Proteomes" id="UP001367508">
    <property type="component" value="Unassembled WGS sequence"/>
</dbReference>
<proteinExistence type="predicted"/>
<accession>A0AAN9QAP3</accession>
<protein>
    <submittedName>
        <fullName evidence="1">Uncharacterized protein</fullName>
    </submittedName>
</protein>
<sequence>MECQHNGAMVSQAVGFLEWVQGNNDGTTTRCSMQPRNDNIDCSIENIWCSLALNLELPLCIHKQLCSAPLPVQEYHPAKTLIAVLLVMFFPLYNWLSNCFWW</sequence>
<evidence type="ECO:0000313" key="2">
    <source>
        <dbReference type="Proteomes" id="UP001367508"/>
    </source>
</evidence>
<organism evidence="1 2">
    <name type="scientific">Canavalia gladiata</name>
    <name type="common">Sword bean</name>
    <name type="synonym">Dolichos gladiatus</name>
    <dbReference type="NCBI Taxonomy" id="3824"/>
    <lineage>
        <taxon>Eukaryota</taxon>
        <taxon>Viridiplantae</taxon>
        <taxon>Streptophyta</taxon>
        <taxon>Embryophyta</taxon>
        <taxon>Tracheophyta</taxon>
        <taxon>Spermatophyta</taxon>
        <taxon>Magnoliopsida</taxon>
        <taxon>eudicotyledons</taxon>
        <taxon>Gunneridae</taxon>
        <taxon>Pentapetalae</taxon>
        <taxon>rosids</taxon>
        <taxon>fabids</taxon>
        <taxon>Fabales</taxon>
        <taxon>Fabaceae</taxon>
        <taxon>Papilionoideae</taxon>
        <taxon>50 kb inversion clade</taxon>
        <taxon>NPAAA clade</taxon>
        <taxon>indigoferoid/millettioid clade</taxon>
        <taxon>Phaseoleae</taxon>
        <taxon>Canavalia</taxon>
    </lineage>
</organism>
<name>A0AAN9QAP3_CANGL</name>
<reference evidence="1 2" key="1">
    <citation type="submission" date="2024-01" db="EMBL/GenBank/DDBJ databases">
        <title>The genomes of 5 underutilized Papilionoideae crops provide insights into root nodulation and disease resistanc.</title>
        <authorList>
            <person name="Jiang F."/>
        </authorList>
    </citation>
    <scope>NUCLEOTIDE SEQUENCE [LARGE SCALE GENOMIC DNA]</scope>
    <source>
        <strain evidence="1">LVBAO_FW01</strain>
        <tissue evidence="1">Leaves</tissue>
    </source>
</reference>
<dbReference type="EMBL" id="JAYMYQ010000005">
    <property type="protein sequence ID" value="KAK7327964.1"/>
    <property type="molecule type" value="Genomic_DNA"/>
</dbReference>
<gene>
    <name evidence="1" type="ORF">VNO77_22058</name>
</gene>
<comment type="caution">
    <text evidence="1">The sequence shown here is derived from an EMBL/GenBank/DDBJ whole genome shotgun (WGS) entry which is preliminary data.</text>
</comment>